<sequence>MNRIFTLATDPKQYDKQLRGWMKVGQGLNSPSRSYYWEFIAPFAQKWSGKNILDIGSGTGWLLDLASKAGVKSAIGIEPSSNNISAGKKLYPNVTQICTTFERYIPDRQFNCAVAIFTLTNIADPALVFARLSNLLYKKGEFLTIVPDYDFYKQPRWDYKIEIESLNDSEYSALVTKPDGMVTADIIREIKVYESLAKKNHLKLIQDIPMKPTKTVMTKIPKYKEFGNTAMTHLLRFVRED</sequence>
<proteinExistence type="predicted"/>
<dbReference type="InterPro" id="IPR029063">
    <property type="entry name" value="SAM-dependent_MTases_sf"/>
</dbReference>
<reference evidence="1 2" key="1">
    <citation type="journal article" date="2016" name="Nat. Commun.">
        <title>Thousands of microbial genomes shed light on interconnected biogeochemical processes in an aquifer system.</title>
        <authorList>
            <person name="Anantharaman K."/>
            <person name="Brown C.T."/>
            <person name="Hug L.A."/>
            <person name="Sharon I."/>
            <person name="Castelle C.J."/>
            <person name="Probst A.J."/>
            <person name="Thomas B.C."/>
            <person name="Singh A."/>
            <person name="Wilkins M.J."/>
            <person name="Karaoz U."/>
            <person name="Brodie E.L."/>
            <person name="Williams K.H."/>
            <person name="Hubbard S.S."/>
            <person name="Banfield J.F."/>
        </authorList>
    </citation>
    <scope>NUCLEOTIDE SEQUENCE [LARGE SCALE GENOMIC DNA]</scope>
</reference>
<accession>A0A1F7H854</accession>
<gene>
    <name evidence="1" type="ORF">A3C28_05750</name>
</gene>
<dbReference type="EMBL" id="MFZP01000035">
    <property type="protein sequence ID" value="OGK26862.1"/>
    <property type="molecule type" value="Genomic_DNA"/>
</dbReference>
<comment type="caution">
    <text evidence="1">The sequence shown here is derived from an EMBL/GenBank/DDBJ whole genome shotgun (WGS) entry which is preliminary data.</text>
</comment>
<evidence type="ECO:0008006" key="3">
    <source>
        <dbReference type="Google" id="ProtNLM"/>
    </source>
</evidence>
<name>A0A1F7H854_9BACT</name>
<dbReference type="SUPFAM" id="SSF53335">
    <property type="entry name" value="S-adenosyl-L-methionine-dependent methyltransferases"/>
    <property type="match status" value="1"/>
</dbReference>
<dbReference type="Pfam" id="PF13489">
    <property type="entry name" value="Methyltransf_23"/>
    <property type="match status" value="1"/>
</dbReference>
<protein>
    <recommendedName>
        <fullName evidence="3">Methyltransferase domain-containing protein</fullName>
    </recommendedName>
</protein>
<evidence type="ECO:0000313" key="2">
    <source>
        <dbReference type="Proteomes" id="UP000178597"/>
    </source>
</evidence>
<dbReference type="Proteomes" id="UP000178597">
    <property type="component" value="Unassembled WGS sequence"/>
</dbReference>
<evidence type="ECO:0000313" key="1">
    <source>
        <dbReference type="EMBL" id="OGK26862.1"/>
    </source>
</evidence>
<organism evidence="1 2">
    <name type="scientific">Candidatus Roizmanbacteria bacterium RIFCSPHIGHO2_02_FULL_39_9</name>
    <dbReference type="NCBI Taxonomy" id="1802040"/>
    <lineage>
        <taxon>Bacteria</taxon>
        <taxon>Candidatus Roizmaniibacteriota</taxon>
    </lineage>
</organism>
<dbReference type="STRING" id="1802040.A3C28_05750"/>
<dbReference type="Gene3D" id="3.40.50.150">
    <property type="entry name" value="Vaccinia Virus protein VP39"/>
    <property type="match status" value="1"/>
</dbReference>
<dbReference type="AlphaFoldDB" id="A0A1F7H854"/>
<dbReference type="CDD" id="cd02440">
    <property type="entry name" value="AdoMet_MTases"/>
    <property type="match status" value="1"/>
</dbReference>